<feature type="binding site" evidence="11">
    <location>
        <position position="170"/>
    </location>
    <ligand>
        <name>FMN</name>
        <dbReference type="ChEBI" id="CHEBI:58210"/>
    </ligand>
</feature>
<dbReference type="SUPFAM" id="SSF51395">
    <property type="entry name" value="FMN-linked oxidoreductases"/>
    <property type="match status" value="1"/>
</dbReference>
<dbReference type="GO" id="GO:0044205">
    <property type="term" value="P:'de novo' UMP biosynthetic process"/>
    <property type="evidence" value="ECO:0007669"/>
    <property type="project" value="UniProtKB-UniRule"/>
</dbReference>
<comment type="function">
    <text evidence="1 11">Catalyzes the conversion of dihydroorotate to orotate with quinone as electron acceptor.</text>
</comment>
<evidence type="ECO:0000256" key="2">
    <source>
        <dbReference type="ARBA" id="ARBA00004370"/>
    </source>
</evidence>
<feature type="binding site" evidence="11">
    <location>
        <position position="211"/>
    </location>
    <ligand>
        <name>FMN</name>
        <dbReference type="ChEBI" id="CHEBI:58210"/>
    </ligand>
</feature>
<evidence type="ECO:0000313" key="14">
    <source>
        <dbReference type="Proteomes" id="UP000515317"/>
    </source>
</evidence>
<comment type="cofactor">
    <cofactor evidence="11">
        <name>FMN</name>
        <dbReference type="ChEBI" id="CHEBI:58210"/>
    </cofactor>
    <text evidence="11">Binds 1 FMN per subunit.</text>
</comment>
<evidence type="ECO:0000259" key="12">
    <source>
        <dbReference type="Pfam" id="PF01180"/>
    </source>
</evidence>
<dbReference type="RefSeq" id="WP_222875509.1">
    <property type="nucleotide sequence ID" value="NZ_AP023361.1"/>
</dbReference>
<keyword evidence="8 11" id="KW-0560">Oxidoreductase</keyword>
<dbReference type="PANTHER" id="PTHR48109">
    <property type="entry name" value="DIHYDROOROTATE DEHYDROGENASE (QUINONE), MITOCHONDRIAL-RELATED"/>
    <property type="match status" value="1"/>
</dbReference>
<keyword evidence="6 11" id="KW-0288">FMN</keyword>
<feature type="binding site" evidence="11">
    <location>
        <position position="291"/>
    </location>
    <ligand>
        <name>FMN</name>
        <dbReference type="ChEBI" id="CHEBI:58210"/>
    </ligand>
</feature>
<dbReference type="EC" id="1.3.5.2" evidence="11"/>
<feature type="binding site" evidence="11">
    <location>
        <position position="85"/>
    </location>
    <ligand>
        <name>FMN</name>
        <dbReference type="ChEBI" id="CHEBI:58210"/>
    </ligand>
</feature>
<feature type="binding site" evidence="11">
    <location>
        <begin position="240"/>
        <end position="241"/>
    </location>
    <ligand>
        <name>substrate</name>
    </ligand>
</feature>
<dbReference type="GO" id="GO:0106430">
    <property type="term" value="F:dihydroorotate dehydrogenase (quinone) activity"/>
    <property type="evidence" value="ECO:0007669"/>
    <property type="project" value="UniProtKB-EC"/>
</dbReference>
<dbReference type="NCBIfam" id="NF003645">
    <property type="entry name" value="PRK05286.1-2"/>
    <property type="match status" value="1"/>
</dbReference>
<feature type="binding site" evidence="11">
    <location>
        <position position="239"/>
    </location>
    <ligand>
        <name>FMN</name>
        <dbReference type="ChEBI" id="CHEBI:58210"/>
    </ligand>
</feature>
<evidence type="ECO:0000256" key="7">
    <source>
        <dbReference type="ARBA" id="ARBA00022975"/>
    </source>
</evidence>
<dbReference type="GO" id="GO:0005886">
    <property type="term" value="C:plasma membrane"/>
    <property type="evidence" value="ECO:0007669"/>
    <property type="project" value="UniProtKB-SubCell"/>
</dbReference>
<keyword evidence="5 11" id="KW-0285">Flavoprotein</keyword>
<dbReference type="AlphaFoldDB" id="A0A6S6QXW3"/>
<dbReference type="GO" id="GO:0005737">
    <property type="term" value="C:cytoplasm"/>
    <property type="evidence" value="ECO:0007669"/>
    <property type="project" value="InterPro"/>
</dbReference>
<keyword evidence="7 11" id="KW-0665">Pyrimidine biosynthesis</keyword>
<evidence type="ECO:0000256" key="4">
    <source>
        <dbReference type="ARBA" id="ARBA00005359"/>
    </source>
</evidence>
<evidence type="ECO:0000256" key="10">
    <source>
        <dbReference type="ARBA" id="ARBA00048639"/>
    </source>
</evidence>
<dbReference type="NCBIfam" id="NF003652">
    <property type="entry name" value="PRK05286.2-5"/>
    <property type="match status" value="1"/>
</dbReference>
<evidence type="ECO:0000256" key="3">
    <source>
        <dbReference type="ARBA" id="ARBA00005161"/>
    </source>
</evidence>
<protein>
    <recommendedName>
        <fullName evidence="11">Dihydroorotate dehydrogenase (quinone)</fullName>
        <ecNumber evidence="11">1.3.5.2</ecNumber>
    </recommendedName>
    <alternativeName>
        <fullName evidence="11">DHOdehase</fullName>
        <shortName evidence="11">DHOD</shortName>
        <shortName evidence="11">DHODase</shortName>
    </alternativeName>
    <alternativeName>
        <fullName evidence="11">Dihydroorotate oxidase</fullName>
    </alternativeName>
</protein>
<evidence type="ECO:0000256" key="1">
    <source>
        <dbReference type="ARBA" id="ARBA00003125"/>
    </source>
</evidence>
<dbReference type="InterPro" id="IPR050074">
    <property type="entry name" value="DHO_dehydrogenase"/>
</dbReference>
<feature type="binding site" evidence="11">
    <location>
        <begin position="61"/>
        <end position="65"/>
    </location>
    <ligand>
        <name>FMN</name>
        <dbReference type="ChEBI" id="CHEBI:58210"/>
    </ligand>
</feature>
<feature type="binding site" evidence="11">
    <location>
        <position position="170"/>
    </location>
    <ligand>
        <name>substrate</name>
    </ligand>
</feature>
<feature type="binding site" evidence="11">
    <location>
        <position position="175"/>
    </location>
    <ligand>
        <name>substrate</name>
    </ligand>
</feature>
<feature type="domain" description="Dihydroorotate dehydrogenase catalytic" evidence="12">
    <location>
        <begin position="44"/>
        <end position="334"/>
    </location>
</feature>
<dbReference type="GO" id="GO:0006207">
    <property type="term" value="P:'de novo' pyrimidine nucleobase biosynthetic process"/>
    <property type="evidence" value="ECO:0007669"/>
    <property type="project" value="UniProtKB-UniRule"/>
</dbReference>
<dbReference type="KEGG" id="tso:IZ6_26250"/>
<feature type="binding site" evidence="11">
    <location>
        <begin position="312"/>
        <end position="313"/>
    </location>
    <ligand>
        <name>FMN</name>
        <dbReference type="ChEBI" id="CHEBI:58210"/>
    </ligand>
</feature>
<feature type="active site" description="Nucleophile" evidence="11">
    <location>
        <position position="173"/>
    </location>
</feature>
<feature type="binding site" evidence="11">
    <location>
        <position position="262"/>
    </location>
    <ligand>
        <name>FMN</name>
        <dbReference type="ChEBI" id="CHEBI:58210"/>
    </ligand>
</feature>
<accession>A0A6S6QXW3</accession>
<dbReference type="HAMAP" id="MF_00225">
    <property type="entry name" value="DHO_dh_type2"/>
    <property type="match status" value="1"/>
</dbReference>
<keyword evidence="11" id="KW-1003">Cell membrane</keyword>
<feature type="binding site" evidence="11">
    <location>
        <position position="65"/>
    </location>
    <ligand>
        <name>substrate</name>
    </ligand>
</feature>
<name>A0A6S6QXW3_9HYPH</name>
<feature type="binding site" evidence="11">
    <location>
        <begin position="110"/>
        <end position="114"/>
    </location>
    <ligand>
        <name>substrate</name>
    </ligand>
</feature>
<dbReference type="UniPathway" id="UPA00070">
    <property type="reaction ID" value="UER00946"/>
</dbReference>
<proteinExistence type="inferred from homology"/>
<dbReference type="Pfam" id="PF01180">
    <property type="entry name" value="DHO_dh"/>
    <property type="match status" value="1"/>
</dbReference>
<keyword evidence="9 11" id="KW-0472">Membrane</keyword>
<dbReference type="PROSITE" id="PS00911">
    <property type="entry name" value="DHODEHASE_1"/>
    <property type="match status" value="1"/>
</dbReference>
<dbReference type="CDD" id="cd04738">
    <property type="entry name" value="DHOD_2_like"/>
    <property type="match status" value="1"/>
</dbReference>
<dbReference type="InterPro" id="IPR001295">
    <property type="entry name" value="Dihydroorotate_DH_CS"/>
</dbReference>
<dbReference type="EMBL" id="AP023361">
    <property type="protein sequence ID" value="BCJ91890.1"/>
    <property type="molecule type" value="Genomic_DNA"/>
</dbReference>
<dbReference type="InterPro" id="IPR005719">
    <property type="entry name" value="Dihydroorotate_DH_2"/>
</dbReference>
<dbReference type="PANTHER" id="PTHR48109:SF4">
    <property type="entry name" value="DIHYDROOROTATE DEHYDROGENASE (QUINONE), MITOCHONDRIAL"/>
    <property type="match status" value="1"/>
</dbReference>
<evidence type="ECO:0000256" key="8">
    <source>
        <dbReference type="ARBA" id="ARBA00023002"/>
    </source>
</evidence>
<dbReference type="Proteomes" id="UP000515317">
    <property type="component" value="Chromosome"/>
</dbReference>
<comment type="subunit">
    <text evidence="11">Monomer.</text>
</comment>
<evidence type="ECO:0000256" key="9">
    <source>
        <dbReference type="ARBA" id="ARBA00023136"/>
    </source>
</evidence>
<comment type="pathway">
    <text evidence="3 11">Pyrimidine metabolism; UMP biosynthesis via de novo pathway; orotate from (S)-dihydroorotate (quinone route): step 1/1.</text>
</comment>
<keyword evidence="14" id="KW-1185">Reference proteome</keyword>
<dbReference type="PROSITE" id="PS00912">
    <property type="entry name" value="DHODEHASE_2"/>
    <property type="match status" value="1"/>
</dbReference>
<evidence type="ECO:0000313" key="13">
    <source>
        <dbReference type="EMBL" id="BCJ91890.1"/>
    </source>
</evidence>
<feature type="binding site" evidence="11">
    <location>
        <position position="139"/>
    </location>
    <ligand>
        <name>FMN</name>
        <dbReference type="ChEBI" id="CHEBI:58210"/>
    </ligand>
</feature>
<gene>
    <name evidence="11 13" type="primary">pyrD</name>
    <name evidence="13" type="ORF">IZ6_26250</name>
</gene>
<sequence>MIGAAWPLLRAVLHGMDPERAHDLTLSALESVPLPPASGDDARLAVQAFGLTFPNPVGLAAGFDKDARVPDQMLRLGFGFVEVGSITPLPQSGNAKPRVFRLSDDKGVVNRLGFNNGGHEAAHKRLQMRAGRSGIVGVNIGANKDAADRAADYAEGARRFAKLADYLTVNISSPNTPGLRDLQAKAALDDLLARTLAARDESGAHPPVLLKIAPDLALGNLDDAVDVALKRGVDGLIVSNTTIARPQTLRSASKSETGGLSGAPLFRRATWMLAETAKRTSGKVPLIGVGGITSAETALTKIRAGASLIQIYTGLTYFGPGLVAEIKRGLLEALTREKQDSLSSLVGRDRDAIAAEGAGD</sequence>
<evidence type="ECO:0000256" key="5">
    <source>
        <dbReference type="ARBA" id="ARBA00022630"/>
    </source>
</evidence>
<evidence type="ECO:0000256" key="11">
    <source>
        <dbReference type="HAMAP-Rule" id="MF_00225"/>
    </source>
</evidence>
<reference evidence="13 14" key="1">
    <citation type="submission" date="2020-08" db="EMBL/GenBank/DDBJ databases">
        <title>Genome sequence of Rhizobiales bacterium strain IZ6.</title>
        <authorList>
            <person name="Nakai R."/>
            <person name="Naganuma T."/>
        </authorList>
    </citation>
    <scope>NUCLEOTIDE SEQUENCE [LARGE SCALE GENOMIC DNA]</scope>
    <source>
        <strain evidence="13 14">IZ6</strain>
    </source>
</reference>
<dbReference type="InterPro" id="IPR013785">
    <property type="entry name" value="Aldolase_TIM"/>
</dbReference>
<comment type="subcellular location">
    <subcellularLocation>
        <location evidence="11">Cell membrane</location>
        <topology evidence="11">Peripheral membrane protein</topology>
    </subcellularLocation>
    <subcellularLocation>
        <location evidence="2">Membrane</location>
    </subcellularLocation>
</comment>
<comment type="catalytic activity">
    <reaction evidence="10 11">
        <text>(S)-dihydroorotate + a quinone = orotate + a quinol</text>
        <dbReference type="Rhea" id="RHEA:30187"/>
        <dbReference type="ChEBI" id="CHEBI:24646"/>
        <dbReference type="ChEBI" id="CHEBI:30839"/>
        <dbReference type="ChEBI" id="CHEBI:30864"/>
        <dbReference type="ChEBI" id="CHEBI:132124"/>
        <dbReference type="EC" id="1.3.5.2"/>
    </reaction>
</comment>
<organism evidence="13 14">
    <name type="scientific">Terrihabitans soli</name>
    <dbReference type="NCBI Taxonomy" id="708113"/>
    <lineage>
        <taxon>Bacteria</taxon>
        <taxon>Pseudomonadati</taxon>
        <taxon>Pseudomonadota</taxon>
        <taxon>Alphaproteobacteria</taxon>
        <taxon>Hyphomicrobiales</taxon>
        <taxon>Terrihabitans</taxon>
    </lineage>
</organism>
<dbReference type="InterPro" id="IPR005720">
    <property type="entry name" value="Dihydroorotate_DH_cat"/>
</dbReference>
<dbReference type="Gene3D" id="3.20.20.70">
    <property type="entry name" value="Aldolase class I"/>
    <property type="match status" value="1"/>
</dbReference>
<evidence type="ECO:0000256" key="6">
    <source>
        <dbReference type="ARBA" id="ARBA00022643"/>
    </source>
</evidence>
<dbReference type="NCBIfam" id="TIGR01036">
    <property type="entry name" value="pyrD_sub2"/>
    <property type="match status" value="1"/>
</dbReference>
<comment type="similarity">
    <text evidence="4 11">Belongs to the dihydroorotate dehydrogenase family. Type 2 subfamily.</text>
</comment>